<keyword evidence="6 8" id="KW-0472">Membrane</keyword>
<keyword evidence="2" id="KW-0813">Transport</keyword>
<dbReference type="GO" id="GO:0005886">
    <property type="term" value="C:plasma membrane"/>
    <property type="evidence" value="ECO:0007669"/>
    <property type="project" value="UniProtKB-SubCell"/>
</dbReference>
<dbReference type="OrthoDB" id="9787129at2"/>
<dbReference type="Proteomes" id="UP000251889">
    <property type="component" value="Unassembled WGS sequence"/>
</dbReference>
<feature type="transmembrane region" description="Helical" evidence="8">
    <location>
        <begin position="136"/>
        <end position="154"/>
    </location>
</feature>
<keyword evidence="3" id="KW-1003">Cell membrane</keyword>
<comment type="subcellular location">
    <subcellularLocation>
        <location evidence="1">Cell membrane</location>
        <topology evidence="1">Multi-pass membrane protein</topology>
    </subcellularLocation>
</comment>
<accession>A0A364XZL5</accession>
<dbReference type="PIRSF" id="PIRSF002746">
    <property type="entry name" value="Gluconate_transporter"/>
    <property type="match status" value="1"/>
</dbReference>
<evidence type="ECO:0000313" key="9">
    <source>
        <dbReference type="EMBL" id="RAV98912.1"/>
    </source>
</evidence>
<feature type="transmembrane region" description="Helical" evidence="8">
    <location>
        <begin position="58"/>
        <end position="76"/>
    </location>
</feature>
<comment type="similarity">
    <text evidence="7">Belongs to the GntP permease family.</text>
</comment>
<gene>
    <name evidence="9" type="ORF">DQQ10_21675</name>
</gene>
<dbReference type="PANTHER" id="PTHR30354">
    <property type="entry name" value="GNT FAMILY GLUCONATE TRANSPORTER"/>
    <property type="match status" value="1"/>
</dbReference>
<dbReference type="GO" id="GO:0015128">
    <property type="term" value="F:gluconate transmembrane transporter activity"/>
    <property type="evidence" value="ECO:0007669"/>
    <property type="project" value="InterPro"/>
</dbReference>
<proteinExistence type="inferred from homology"/>
<dbReference type="InterPro" id="IPR003474">
    <property type="entry name" value="Glcn_transporter"/>
</dbReference>
<feature type="transmembrane region" description="Helical" evidence="8">
    <location>
        <begin position="336"/>
        <end position="365"/>
    </location>
</feature>
<evidence type="ECO:0000256" key="4">
    <source>
        <dbReference type="ARBA" id="ARBA00022692"/>
    </source>
</evidence>
<evidence type="ECO:0000256" key="3">
    <source>
        <dbReference type="ARBA" id="ARBA00022475"/>
    </source>
</evidence>
<evidence type="ECO:0000256" key="1">
    <source>
        <dbReference type="ARBA" id="ARBA00004651"/>
    </source>
</evidence>
<dbReference type="EMBL" id="QMFY01000014">
    <property type="protein sequence ID" value="RAV98912.1"/>
    <property type="molecule type" value="Genomic_DNA"/>
</dbReference>
<evidence type="ECO:0000256" key="2">
    <source>
        <dbReference type="ARBA" id="ARBA00022448"/>
    </source>
</evidence>
<feature type="transmembrane region" description="Helical" evidence="8">
    <location>
        <begin position="298"/>
        <end position="316"/>
    </location>
</feature>
<evidence type="ECO:0000256" key="8">
    <source>
        <dbReference type="SAM" id="Phobius"/>
    </source>
</evidence>
<evidence type="ECO:0000256" key="6">
    <source>
        <dbReference type="ARBA" id="ARBA00023136"/>
    </source>
</evidence>
<keyword evidence="4 8" id="KW-0812">Transmembrane</keyword>
<name>A0A364XZL5_9BACT</name>
<keyword evidence="10" id="KW-1185">Reference proteome</keyword>
<feature type="transmembrane region" description="Helical" evidence="8">
    <location>
        <begin position="254"/>
        <end position="277"/>
    </location>
</feature>
<feature type="transmembrane region" description="Helical" evidence="8">
    <location>
        <begin position="26"/>
        <end position="46"/>
    </location>
</feature>
<keyword evidence="5 8" id="KW-1133">Transmembrane helix</keyword>
<evidence type="ECO:0000256" key="5">
    <source>
        <dbReference type="ARBA" id="ARBA00022989"/>
    </source>
</evidence>
<protein>
    <submittedName>
        <fullName evidence="9">Gluconate transporter</fullName>
    </submittedName>
</protein>
<reference evidence="9 10" key="1">
    <citation type="submission" date="2018-06" db="EMBL/GenBank/DDBJ databases">
        <title>Chryseolinea flavus sp. nov., a member of the phylum Bacteroidetes isolated from soil.</title>
        <authorList>
            <person name="Li Y."/>
            <person name="Wang J."/>
        </authorList>
    </citation>
    <scope>NUCLEOTIDE SEQUENCE [LARGE SCALE GENOMIC DNA]</scope>
    <source>
        <strain evidence="9 10">SDU1-6</strain>
    </source>
</reference>
<comment type="caution">
    <text evidence="9">The sequence shown here is derived from an EMBL/GenBank/DDBJ whole genome shotgun (WGS) entry which is preliminary data.</text>
</comment>
<evidence type="ECO:0000313" key="10">
    <source>
        <dbReference type="Proteomes" id="UP000251889"/>
    </source>
</evidence>
<feature type="transmembrane region" description="Helical" evidence="8">
    <location>
        <begin position="96"/>
        <end position="129"/>
    </location>
</feature>
<dbReference type="Pfam" id="PF02447">
    <property type="entry name" value="GntP_permease"/>
    <property type="match status" value="1"/>
</dbReference>
<feature type="transmembrane region" description="Helical" evidence="8">
    <location>
        <begin position="377"/>
        <end position="400"/>
    </location>
</feature>
<organism evidence="9 10">
    <name type="scientific">Pseudochryseolinea flava</name>
    <dbReference type="NCBI Taxonomy" id="2059302"/>
    <lineage>
        <taxon>Bacteria</taxon>
        <taxon>Pseudomonadati</taxon>
        <taxon>Bacteroidota</taxon>
        <taxon>Cytophagia</taxon>
        <taxon>Cytophagales</taxon>
        <taxon>Fulvivirgaceae</taxon>
        <taxon>Pseudochryseolinea</taxon>
    </lineage>
</organism>
<dbReference type="PANTHER" id="PTHR30354:SF22">
    <property type="entry name" value="HIGH-AFFINITY GLUCONATE TRANSPORTER"/>
    <property type="match status" value="1"/>
</dbReference>
<sequence length="438" mass="46965">MTFILLAACITCLVLLITWVKLNPFLAFLIVGTLAALLLGMPLDDISKSVNKGIGDTLGSLVIVIALGAMLGKLVAESGAAQRITLTMQQFFGARHLVWAMSLTGFLVGIPLYYNVGFVLMIPIIFSVAYQYKLPLIYVGLPMLASLSVMHGFLPPHPSPLALVTQFNADITTTFGYGIIIAIPAIIIAGPLFARTVASIQTKPPTLSLCADRPHDTLPGTVNSLISSLLPVVLIGLTTLLSKIFAGNQHAEQALLFIAEPNQAMLLTIVIVTYTLGIRTGKKLSSIMMIYAEAVKDIAMILLIIGSAGILKQILFDSGVSDEIADAFKLLDWPPLVLAWVVTAVLRLALGSATIAGLTAAGVVYPLTQHMNIDPNLLVLSIGAGSLFCSHVNDTAFWLFKEYFGLTIKDTFRSWTIMETIVSIIGLIGVLALDYIIQ</sequence>
<dbReference type="RefSeq" id="WP_112749021.1">
    <property type="nucleotide sequence ID" value="NZ_QMFY01000014.1"/>
</dbReference>
<feature type="transmembrane region" description="Helical" evidence="8">
    <location>
        <begin position="174"/>
        <end position="194"/>
    </location>
</feature>
<feature type="transmembrane region" description="Helical" evidence="8">
    <location>
        <begin position="420"/>
        <end position="437"/>
    </location>
</feature>
<dbReference type="NCBIfam" id="TIGR00791">
    <property type="entry name" value="gntP"/>
    <property type="match status" value="1"/>
</dbReference>
<dbReference type="AlphaFoldDB" id="A0A364XZL5"/>
<evidence type="ECO:0000256" key="7">
    <source>
        <dbReference type="ARBA" id="ARBA00049663"/>
    </source>
</evidence>
<feature type="transmembrane region" description="Helical" evidence="8">
    <location>
        <begin position="222"/>
        <end position="242"/>
    </location>
</feature>